<comment type="caution">
    <text evidence="1">The sequence shown here is derived from an EMBL/GenBank/DDBJ whole genome shotgun (WGS) entry which is preliminary data.</text>
</comment>
<reference evidence="1 2" key="1">
    <citation type="submission" date="2024-09" db="EMBL/GenBank/DDBJ databases">
        <title>Chromosome-scale assembly of Riccia fluitans.</title>
        <authorList>
            <person name="Paukszto L."/>
            <person name="Sawicki J."/>
            <person name="Karawczyk K."/>
            <person name="Piernik-Szablinska J."/>
            <person name="Szczecinska M."/>
            <person name="Mazdziarz M."/>
        </authorList>
    </citation>
    <scope>NUCLEOTIDE SEQUENCE [LARGE SCALE GENOMIC DNA]</scope>
    <source>
        <strain evidence="1">Rf_01</strain>
        <tissue evidence="1">Aerial parts of the thallus</tissue>
    </source>
</reference>
<protein>
    <submittedName>
        <fullName evidence="1">Uncharacterized protein</fullName>
    </submittedName>
</protein>
<accession>A0ABD1Z2S7</accession>
<gene>
    <name evidence="1" type="ORF">R1flu_009281</name>
</gene>
<proteinExistence type="predicted"/>
<keyword evidence="2" id="KW-1185">Reference proteome</keyword>
<dbReference type="Proteomes" id="UP001605036">
    <property type="component" value="Unassembled WGS sequence"/>
</dbReference>
<sequence length="102" mass="11738">MPQTEQLWGPRRDFQSVAQLVSTNLWIILVAPRNAVNQMRPWWSPGQLFQRAAQQQYGTSQIAEFPKWEHTESLPFTSSLQTERLAGQRYTPAPMEAQPVAQ</sequence>
<dbReference type="EMBL" id="JBHFFA010000002">
    <property type="protein sequence ID" value="KAL2641694.1"/>
    <property type="molecule type" value="Genomic_DNA"/>
</dbReference>
<evidence type="ECO:0000313" key="1">
    <source>
        <dbReference type="EMBL" id="KAL2641694.1"/>
    </source>
</evidence>
<evidence type="ECO:0000313" key="2">
    <source>
        <dbReference type="Proteomes" id="UP001605036"/>
    </source>
</evidence>
<name>A0ABD1Z2S7_9MARC</name>
<dbReference type="AlphaFoldDB" id="A0ABD1Z2S7"/>
<organism evidence="1 2">
    <name type="scientific">Riccia fluitans</name>
    <dbReference type="NCBI Taxonomy" id="41844"/>
    <lineage>
        <taxon>Eukaryota</taxon>
        <taxon>Viridiplantae</taxon>
        <taxon>Streptophyta</taxon>
        <taxon>Embryophyta</taxon>
        <taxon>Marchantiophyta</taxon>
        <taxon>Marchantiopsida</taxon>
        <taxon>Marchantiidae</taxon>
        <taxon>Marchantiales</taxon>
        <taxon>Ricciaceae</taxon>
        <taxon>Riccia</taxon>
    </lineage>
</organism>